<protein>
    <submittedName>
        <fullName evidence="3">Extracellular solute-binding protein</fullName>
    </submittedName>
</protein>
<accession>A0ABX2THA3</accession>
<sequence length="353" mass="36976">MQSFKRLMGGLGAAAIALALTAGTAAAGQFDGVTVRIGTFGGKWRDIVEANVAKAFEAEGGKIEFVLGQPANNMAKLIAARGQEPPFDVLETMDNLLPQLAAGGFLDTIDLTKIPNIAKVDKAFYDDKKVMVWITQEGIVYNKAKFAEAGIPAPTRYADLANPKLKGKVSLPDISAGGAMPAIVGMSHEAGGGEADIGPGLELVKTIGPASFWSSSSNLQTQLASGDVWAAAAQAGNVQRLKGQVDLAIAFPPVAGKSGVLKQGYLVKIKGAKNAAAAEWIINAFLSDQMQVATLTAGGQVPVSGPALAKLRENPDYGFLRLSPDQLAGMYSIDFGKVNEAAYVQKWNRSITR</sequence>
<feature type="chain" id="PRO_5045893534" evidence="2">
    <location>
        <begin position="28"/>
        <end position="353"/>
    </location>
</feature>
<dbReference type="InterPro" id="IPR006059">
    <property type="entry name" value="SBP"/>
</dbReference>
<organism evidence="3 4">
    <name type="scientific">Azospirillum oleiclasticum</name>
    <dbReference type="NCBI Taxonomy" id="2735135"/>
    <lineage>
        <taxon>Bacteria</taxon>
        <taxon>Pseudomonadati</taxon>
        <taxon>Pseudomonadota</taxon>
        <taxon>Alphaproteobacteria</taxon>
        <taxon>Rhodospirillales</taxon>
        <taxon>Azospirillaceae</taxon>
        <taxon>Azospirillum</taxon>
    </lineage>
</organism>
<dbReference type="RefSeq" id="WP_180284309.1">
    <property type="nucleotide sequence ID" value="NZ_JABFDB010000019.1"/>
</dbReference>
<name>A0ABX2THA3_9PROT</name>
<proteinExistence type="predicted"/>
<evidence type="ECO:0000256" key="2">
    <source>
        <dbReference type="SAM" id="SignalP"/>
    </source>
</evidence>
<feature type="signal peptide" evidence="2">
    <location>
        <begin position="1"/>
        <end position="27"/>
    </location>
</feature>
<evidence type="ECO:0000256" key="1">
    <source>
        <dbReference type="ARBA" id="ARBA00022729"/>
    </source>
</evidence>
<dbReference type="Gene3D" id="3.40.190.10">
    <property type="entry name" value="Periplasmic binding protein-like II"/>
    <property type="match status" value="2"/>
</dbReference>
<keyword evidence="1 2" id="KW-0732">Signal</keyword>
<dbReference type="Proteomes" id="UP000584642">
    <property type="component" value="Unassembled WGS sequence"/>
</dbReference>
<dbReference type="PANTHER" id="PTHR30006">
    <property type="entry name" value="THIAMINE-BINDING PERIPLASMIC PROTEIN-RELATED"/>
    <property type="match status" value="1"/>
</dbReference>
<evidence type="ECO:0000313" key="3">
    <source>
        <dbReference type="EMBL" id="NYZ22538.1"/>
    </source>
</evidence>
<dbReference type="PANTHER" id="PTHR30006:SF2">
    <property type="entry name" value="ABC TRANSPORTER SUBSTRATE-BINDING PROTEIN"/>
    <property type="match status" value="1"/>
</dbReference>
<gene>
    <name evidence="3" type="ORF">HND93_22745</name>
</gene>
<dbReference type="SUPFAM" id="SSF53850">
    <property type="entry name" value="Periplasmic binding protein-like II"/>
    <property type="match status" value="1"/>
</dbReference>
<dbReference type="Pfam" id="PF13416">
    <property type="entry name" value="SBP_bac_8"/>
    <property type="match status" value="1"/>
</dbReference>
<reference evidence="3 4" key="1">
    <citation type="submission" date="2020-05" db="EMBL/GenBank/DDBJ databases">
        <title>Azospirillum oleiclasticum sp. nov, a nitrogen-fixing and heavy crude oil-emulsifying bacterium isolated from the crude oil of Yumen Oilfield.</title>
        <authorList>
            <person name="Wu D."/>
            <person name="Cai M."/>
            <person name="Zhang X."/>
        </authorList>
    </citation>
    <scope>NUCLEOTIDE SEQUENCE [LARGE SCALE GENOMIC DNA]</scope>
    <source>
        <strain evidence="3 4">ROY-1-1-2</strain>
    </source>
</reference>
<evidence type="ECO:0000313" key="4">
    <source>
        <dbReference type="Proteomes" id="UP000584642"/>
    </source>
</evidence>
<comment type="caution">
    <text evidence="3">The sequence shown here is derived from an EMBL/GenBank/DDBJ whole genome shotgun (WGS) entry which is preliminary data.</text>
</comment>
<dbReference type="EMBL" id="JABFDB010000019">
    <property type="protein sequence ID" value="NYZ22538.1"/>
    <property type="molecule type" value="Genomic_DNA"/>
</dbReference>
<keyword evidence="4" id="KW-1185">Reference proteome</keyword>